<accession>A0A9N7RPP5</accession>
<evidence type="ECO:0000256" key="1">
    <source>
        <dbReference type="ARBA" id="ARBA00011073"/>
    </source>
</evidence>
<gene>
    <name evidence="13" type="ORF">SHERM_03452</name>
</gene>
<dbReference type="CDD" id="cd04852">
    <property type="entry name" value="Peptidases_S8_3"/>
    <property type="match status" value="1"/>
</dbReference>
<evidence type="ECO:0000256" key="2">
    <source>
        <dbReference type="ARBA" id="ARBA00022670"/>
    </source>
</evidence>
<name>A0A9N7RPP5_STRHE</name>
<comment type="similarity">
    <text evidence="1 7">Belongs to the peptidase S8 family.</text>
</comment>
<sequence length="769" mass="83166">MKRSYLFFVFNLFVIIVSFLAEADNLAKSNRDRVYVVYMGKRSSQNGDPRSDHTHILSELDTRKKNSVVHIYNRSFLGFAARLSEKEAKSISEKQGVVSVFPDRPKLQLHTTRSWDFLWRLNAFKNNNSTLPASPPSVTNLPAGAHDSIIGVIDGGIWPEHPSFDDKYMDSIPRRWKGECMPGENSTFFSCNRKVIGARYYDDTEEPGYITTARDEDGHGTHVSSTAAGVPVCGASYYGLAEGIARGGSPSSRLAVYRACGSDGCLPSGVLKAFDDAIGDGVDVISVSAGYKYNSFLEDAIAVGAFHAVERGITVVCSAGNGGPAPGTLVNFAPWILSVGATTIDRVFQVRVVLGGKMVIKGGGISILDPKKCANKMYPLIDGLSASNTTNTFDARNCVPGSLDDAKVKGKIILCGSKGPSRLDDRIITLKEQGAIGVILINYVIGQATHSYGTILFVVVNLEDGAQIQSYINSTCNPVAKILPTDAVLDYKPAPVIPFFSARGPTEGIGNLLKPDVTAPGVGIVAAWPPLNETAEYIPSKGPPNFNILSGTSMSCPHVSGLAALVKSYHPNWTPSAIKSAIMTTATQTNNIHTPITTHDGSRATPYDFGAGEINPFASLSPGLVYKTETIDYVQFLCNLGYNDSAIKVIASTVPHNFRCPDNSNSDLVSDMNYPSIAVSGLKANRMRTVKRTVTNVGESYSTYTATVDAPPGVQVQVVPNKLHFTKNVEKLSFRIIFRVVSDLHEPSFGSVSWYNWRYTVRIPFVARN</sequence>
<dbReference type="OrthoDB" id="10256524at2759"/>
<evidence type="ECO:0000259" key="12">
    <source>
        <dbReference type="Pfam" id="PF17766"/>
    </source>
</evidence>
<keyword evidence="2 7" id="KW-0645">Protease</keyword>
<dbReference type="EMBL" id="CACSLK010030184">
    <property type="protein sequence ID" value="CAA0836353.1"/>
    <property type="molecule type" value="Genomic_DNA"/>
</dbReference>
<dbReference type="InterPro" id="IPR023828">
    <property type="entry name" value="Peptidase_S8_Ser-AS"/>
</dbReference>
<dbReference type="PANTHER" id="PTHR10795">
    <property type="entry name" value="PROPROTEIN CONVERTASE SUBTILISIN/KEXIN"/>
    <property type="match status" value="1"/>
</dbReference>
<dbReference type="Proteomes" id="UP001153555">
    <property type="component" value="Unassembled WGS sequence"/>
</dbReference>
<dbReference type="PROSITE" id="PS00137">
    <property type="entry name" value="SUBTILASE_HIS"/>
    <property type="match status" value="1"/>
</dbReference>
<dbReference type="InterPro" id="IPR037045">
    <property type="entry name" value="S8pro/Inhibitor_I9_sf"/>
</dbReference>
<reference evidence="13" key="1">
    <citation type="submission" date="2019-12" db="EMBL/GenBank/DDBJ databases">
        <authorList>
            <person name="Scholes J."/>
        </authorList>
    </citation>
    <scope>NUCLEOTIDE SEQUENCE</scope>
</reference>
<dbReference type="SUPFAM" id="SSF52743">
    <property type="entry name" value="Subtilisin-like"/>
    <property type="match status" value="1"/>
</dbReference>
<dbReference type="InterPro" id="IPR022398">
    <property type="entry name" value="Peptidase_S8_His-AS"/>
</dbReference>
<dbReference type="InterPro" id="IPR000209">
    <property type="entry name" value="Peptidase_S8/S53_dom"/>
</dbReference>
<evidence type="ECO:0000256" key="3">
    <source>
        <dbReference type="ARBA" id="ARBA00022729"/>
    </source>
</evidence>
<protein>
    <submittedName>
        <fullName evidence="13">CO(2)-response secreted protease</fullName>
    </submittedName>
</protein>
<keyword evidence="14" id="KW-1185">Reference proteome</keyword>
<dbReference type="Gene3D" id="3.50.30.30">
    <property type="match status" value="1"/>
</dbReference>
<feature type="domain" description="Inhibitor I9" evidence="11">
    <location>
        <begin position="34"/>
        <end position="105"/>
    </location>
</feature>
<keyword evidence="5 7" id="KW-0720">Serine protease</keyword>
<feature type="active site" description="Charge relay system" evidence="6 7">
    <location>
        <position position="553"/>
    </location>
</feature>
<evidence type="ECO:0000256" key="4">
    <source>
        <dbReference type="ARBA" id="ARBA00022801"/>
    </source>
</evidence>
<dbReference type="InterPro" id="IPR041469">
    <property type="entry name" value="Subtilisin-like_FN3"/>
</dbReference>
<feature type="chain" id="PRO_5040439874" evidence="8">
    <location>
        <begin position="24"/>
        <end position="769"/>
    </location>
</feature>
<evidence type="ECO:0000259" key="9">
    <source>
        <dbReference type="Pfam" id="PF00082"/>
    </source>
</evidence>
<feature type="active site" description="Charge relay system" evidence="6 7">
    <location>
        <position position="219"/>
    </location>
</feature>
<dbReference type="CDD" id="cd02120">
    <property type="entry name" value="PA_subtilisin_like"/>
    <property type="match status" value="1"/>
</dbReference>
<evidence type="ECO:0000256" key="6">
    <source>
        <dbReference type="PIRSR" id="PIRSR615500-1"/>
    </source>
</evidence>
<dbReference type="InterPro" id="IPR015500">
    <property type="entry name" value="Peptidase_S8_subtilisin-rel"/>
</dbReference>
<dbReference type="AlphaFoldDB" id="A0A9N7RPP5"/>
<evidence type="ECO:0000256" key="5">
    <source>
        <dbReference type="ARBA" id="ARBA00022825"/>
    </source>
</evidence>
<dbReference type="GO" id="GO:0006508">
    <property type="term" value="P:proteolysis"/>
    <property type="evidence" value="ECO:0007669"/>
    <property type="project" value="UniProtKB-KW"/>
</dbReference>
<evidence type="ECO:0000259" key="11">
    <source>
        <dbReference type="Pfam" id="PF05922"/>
    </source>
</evidence>
<comment type="caution">
    <text evidence="13">The sequence shown here is derived from an EMBL/GenBank/DDBJ whole genome shotgun (WGS) entry which is preliminary data.</text>
</comment>
<dbReference type="Gene3D" id="2.60.40.2310">
    <property type="match status" value="1"/>
</dbReference>
<dbReference type="InterPro" id="IPR045051">
    <property type="entry name" value="SBT"/>
</dbReference>
<dbReference type="FunFam" id="3.40.50.200:FF:000006">
    <property type="entry name" value="Subtilisin-like protease SBT1.5"/>
    <property type="match status" value="1"/>
</dbReference>
<dbReference type="InterPro" id="IPR034197">
    <property type="entry name" value="Peptidases_S8_3"/>
</dbReference>
<evidence type="ECO:0000256" key="8">
    <source>
        <dbReference type="SAM" id="SignalP"/>
    </source>
</evidence>
<dbReference type="InterPro" id="IPR010259">
    <property type="entry name" value="S8pro/Inhibitor_I9"/>
</dbReference>
<dbReference type="InterPro" id="IPR036852">
    <property type="entry name" value="Peptidase_S8/S53_dom_sf"/>
</dbReference>
<proteinExistence type="inferred from homology"/>
<dbReference type="Pfam" id="PF02225">
    <property type="entry name" value="PA"/>
    <property type="match status" value="1"/>
</dbReference>
<dbReference type="Pfam" id="PF17766">
    <property type="entry name" value="fn3_6"/>
    <property type="match status" value="1"/>
</dbReference>
<dbReference type="Gene3D" id="3.40.50.200">
    <property type="entry name" value="Peptidase S8/S53 domain"/>
    <property type="match status" value="1"/>
</dbReference>
<organism evidence="13 14">
    <name type="scientific">Striga hermonthica</name>
    <name type="common">Purple witchweed</name>
    <name type="synonym">Buchnera hermonthica</name>
    <dbReference type="NCBI Taxonomy" id="68872"/>
    <lineage>
        <taxon>Eukaryota</taxon>
        <taxon>Viridiplantae</taxon>
        <taxon>Streptophyta</taxon>
        <taxon>Embryophyta</taxon>
        <taxon>Tracheophyta</taxon>
        <taxon>Spermatophyta</taxon>
        <taxon>Magnoliopsida</taxon>
        <taxon>eudicotyledons</taxon>
        <taxon>Gunneridae</taxon>
        <taxon>Pentapetalae</taxon>
        <taxon>asterids</taxon>
        <taxon>lamiids</taxon>
        <taxon>Lamiales</taxon>
        <taxon>Orobanchaceae</taxon>
        <taxon>Buchnereae</taxon>
        <taxon>Striga</taxon>
    </lineage>
</organism>
<dbReference type="PROSITE" id="PS00138">
    <property type="entry name" value="SUBTILASE_SER"/>
    <property type="match status" value="1"/>
</dbReference>
<keyword evidence="4 7" id="KW-0378">Hydrolase</keyword>
<feature type="domain" description="Subtilisin-like protease fibronectin type-III" evidence="12">
    <location>
        <begin position="671"/>
        <end position="766"/>
    </location>
</feature>
<evidence type="ECO:0000259" key="10">
    <source>
        <dbReference type="Pfam" id="PF02225"/>
    </source>
</evidence>
<feature type="active site" description="Charge relay system" evidence="6 7">
    <location>
        <position position="154"/>
    </location>
</feature>
<dbReference type="Pfam" id="PF00082">
    <property type="entry name" value="Peptidase_S8"/>
    <property type="match status" value="1"/>
</dbReference>
<dbReference type="GO" id="GO:0004252">
    <property type="term" value="F:serine-type endopeptidase activity"/>
    <property type="evidence" value="ECO:0007669"/>
    <property type="project" value="UniProtKB-UniRule"/>
</dbReference>
<feature type="domain" description="PA" evidence="10">
    <location>
        <begin position="398"/>
        <end position="468"/>
    </location>
</feature>
<dbReference type="InterPro" id="IPR003137">
    <property type="entry name" value="PA_domain"/>
</dbReference>
<feature type="signal peptide" evidence="8">
    <location>
        <begin position="1"/>
        <end position="23"/>
    </location>
</feature>
<evidence type="ECO:0000313" key="14">
    <source>
        <dbReference type="Proteomes" id="UP001153555"/>
    </source>
</evidence>
<keyword evidence="3 8" id="KW-0732">Signal</keyword>
<dbReference type="Pfam" id="PF05922">
    <property type="entry name" value="Inhibitor_I9"/>
    <property type="match status" value="1"/>
</dbReference>
<evidence type="ECO:0000256" key="7">
    <source>
        <dbReference type="PROSITE-ProRule" id="PRU01240"/>
    </source>
</evidence>
<feature type="domain" description="Peptidase S8/S53" evidence="9">
    <location>
        <begin position="148"/>
        <end position="590"/>
    </location>
</feature>
<evidence type="ECO:0000313" key="13">
    <source>
        <dbReference type="EMBL" id="CAA0836353.1"/>
    </source>
</evidence>
<dbReference type="Gene3D" id="3.30.70.80">
    <property type="entry name" value="Peptidase S8 propeptide/proteinase inhibitor I9"/>
    <property type="match status" value="1"/>
</dbReference>
<dbReference type="PRINTS" id="PR00723">
    <property type="entry name" value="SUBTILISIN"/>
</dbReference>
<dbReference type="PROSITE" id="PS51892">
    <property type="entry name" value="SUBTILASE"/>
    <property type="match status" value="1"/>
</dbReference>